<dbReference type="PROSITE" id="PS00455">
    <property type="entry name" value="AMP_BINDING"/>
    <property type="match status" value="1"/>
</dbReference>
<reference evidence="4 5" key="1">
    <citation type="journal article" date="2023" name="Proc. Natl. Acad. Sci. U.S.A.">
        <title>A global phylogenomic analysis of the shiitake genus Lentinula.</title>
        <authorList>
            <person name="Sierra-Patev S."/>
            <person name="Min B."/>
            <person name="Naranjo-Ortiz M."/>
            <person name="Looney B."/>
            <person name="Konkel Z."/>
            <person name="Slot J.C."/>
            <person name="Sakamoto Y."/>
            <person name="Steenwyk J.L."/>
            <person name="Rokas A."/>
            <person name="Carro J."/>
            <person name="Camarero S."/>
            <person name="Ferreira P."/>
            <person name="Molpeceres G."/>
            <person name="Ruiz-Duenas F.J."/>
            <person name="Serrano A."/>
            <person name="Henrissat B."/>
            <person name="Drula E."/>
            <person name="Hughes K.W."/>
            <person name="Mata J.L."/>
            <person name="Ishikawa N.K."/>
            <person name="Vargas-Isla R."/>
            <person name="Ushijima S."/>
            <person name="Smith C.A."/>
            <person name="Donoghue J."/>
            <person name="Ahrendt S."/>
            <person name="Andreopoulos W."/>
            <person name="He G."/>
            <person name="LaButti K."/>
            <person name="Lipzen A."/>
            <person name="Ng V."/>
            <person name="Riley R."/>
            <person name="Sandor L."/>
            <person name="Barry K."/>
            <person name="Martinez A.T."/>
            <person name="Xiao Y."/>
            <person name="Gibbons J.G."/>
            <person name="Terashima K."/>
            <person name="Grigoriev I.V."/>
            <person name="Hibbett D."/>
        </authorList>
    </citation>
    <scope>NUCLEOTIDE SEQUENCE [LARGE SCALE GENOMIC DNA]</scope>
    <source>
        <strain evidence="4 5">TFB7810</strain>
    </source>
</reference>
<dbReference type="PANTHER" id="PTHR42921">
    <property type="entry name" value="ACETOACETYL-COA SYNTHETASE"/>
    <property type="match status" value="1"/>
</dbReference>
<comment type="similarity">
    <text evidence="1">Belongs to the ATP-dependent AMP-binding enzyme family.</text>
</comment>
<accession>A0A9W8U2B9</accession>
<evidence type="ECO:0000313" key="5">
    <source>
        <dbReference type="Proteomes" id="UP001142393"/>
    </source>
</evidence>
<proteinExistence type="inferred from homology"/>
<dbReference type="InterPro" id="IPR045851">
    <property type="entry name" value="AMP-bd_C_sf"/>
</dbReference>
<feature type="domain" description="AMP-dependent synthetase/ligase" evidence="2">
    <location>
        <begin position="114"/>
        <end position="482"/>
    </location>
</feature>
<dbReference type="GO" id="GO:0006629">
    <property type="term" value="P:lipid metabolic process"/>
    <property type="evidence" value="ECO:0007669"/>
    <property type="project" value="InterPro"/>
</dbReference>
<dbReference type="NCBIfam" id="TIGR01217">
    <property type="entry name" value="ac_ac_CoA_syn"/>
    <property type="match status" value="1"/>
</dbReference>
<evidence type="ECO:0000313" key="4">
    <source>
        <dbReference type="EMBL" id="KAJ3749562.1"/>
    </source>
</evidence>
<dbReference type="InterPro" id="IPR005914">
    <property type="entry name" value="Acac_CoA_synth"/>
</dbReference>
<evidence type="ECO:0000259" key="3">
    <source>
        <dbReference type="Pfam" id="PF16177"/>
    </source>
</evidence>
<protein>
    <submittedName>
        <fullName evidence="4">Acetoacetyl-CoA synthetase</fullName>
    </submittedName>
</protein>
<name>A0A9W8U2B9_9AGAR</name>
<evidence type="ECO:0000256" key="1">
    <source>
        <dbReference type="ARBA" id="ARBA00006432"/>
    </source>
</evidence>
<comment type="caution">
    <text evidence="4">The sequence shown here is derived from an EMBL/GenBank/DDBJ whole genome shotgun (WGS) entry which is preliminary data.</text>
</comment>
<evidence type="ECO:0000259" key="2">
    <source>
        <dbReference type="Pfam" id="PF00501"/>
    </source>
</evidence>
<dbReference type="InterPro" id="IPR000873">
    <property type="entry name" value="AMP-dep_synth/lig_dom"/>
</dbReference>
<dbReference type="EMBL" id="JANVFU010000002">
    <property type="protein sequence ID" value="KAJ3749562.1"/>
    <property type="molecule type" value="Genomic_DNA"/>
</dbReference>
<dbReference type="GO" id="GO:0030729">
    <property type="term" value="F:acetoacetate-CoA ligase activity"/>
    <property type="evidence" value="ECO:0007669"/>
    <property type="project" value="InterPro"/>
</dbReference>
<dbReference type="Gene3D" id="3.40.50.12780">
    <property type="entry name" value="N-terminal domain of ligase-like"/>
    <property type="match status" value="1"/>
</dbReference>
<dbReference type="InterPro" id="IPR032387">
    <property type="entry name" value="ACAS_N"/>
</dbReference>
<dbReference type="Pfam" id="PF16177">
    <property type="entry name" value="ACAS_N"/>
    <property type="match status" value="1"/>
</dbReference>
<keyword evidence="5" id="KW-1185">Reference proteome</keyword>
<dbReference type="InterPro" id="IPR042099">
    <property type="entry name" value="ANL_N_sf"/>
</dbReference>
<dbReference type="PANTHER" id="PTHR42921:SF4">
    <property type="entry name" value="ACETOACETYL-COA SYNTHASE (AFU_ORTHOLOGUE AFUA_8G04770)"/>
    <property type="match status" value="1"/>
</dbReference>
<dbReference type="SUPFAM" id="SSF56801">
    <property type="entry name" value="Acetyl-CoA synthetase-like"/>
    <property type="match status" value="1"/>
</dbReference>
<dbReference type="Pfam" id="PF00501">
    <property type="entry name" value="AMP-binding"/>
    <property type="match status" value="1"/>
</dbReference>
<dbReference type="AlphaFoldDB" id="A0A9W8U2B9"/>
<dbReference type="Gene3D" id="3.30.300.30">
    <property type="match status" value="1"/>
</dbReference>
<sequence length="679" mass="75565">MASSYFDSSHLLWENPQPQFTNVEIFRRMVNRKRGLNLKDYHEFHRYSIENYSFWEDAWQHLRIIYSVPPQSVITEGSIPNVPIWFPGARLNYAENLLWRNDDSIACTAGGEPGKVAECTFRELRLRVQKMASALRANGLQIGDRIAAVVTNSIEAVVLALATASIGGIYSSTATDMGSQGILDRYRQIQPKFLFSETEVMYAGKTVDLRDKVAAVIKGLQQHGLKCTVLLPSAITAKEIEVGGDSNTTTLRKFLATGTGSELVFEQLPFNHPLYILYSSGTSGPPKCIVHSAGGVLMQTLKDQRMFFDMKDSDTLFQFTTTGWMMWNFMVSALASGCRMVLYDGSPFHPTLEAYLKFISDAGVTLWGTSPRFLAEVKGRKITPLEIGSFEGLRTMAVTGAVVTPPIFKWTQEAFGGKFHFVSTSGGTDICCAFVGGVPSLPVYVGEIQHKALGMAVEVFDENGKNIEHTGQAGELVCTRPHPSLPVMFWGDTPDGKKLRDTYFNFYPGVWRQGDFMVVNPKTKGIMILGRSDGVLNPNGVRFGSGEIYTVMERYNTIIEDCICVGQRRANIDEHERVLLFLKMRPGNNFTATLENEIRSSIRTALSARHVPTHIFEVEDIPVTINGKKIEIAVKHIVSGSNLKPSGTVANPESLNLYYKYKNIEEIAKNHRAETKSKL</sequence>
<gene>
    <name evidence="4" type="ORF">DFH05DRAFT_1533330</name>
</gene>
<organism evidence="4 5">
    <name type="scientific">Lentinula detonsa</name>
    <dbReference type="NCBI Taxonomy" id="2804962"/>
    <lineage>
        <taxon>Eukaryota</taxon>
        <taxon>Fungi</taxon>
        <taxon>Dikarya</taxon>
        <taxon>Basidiomycota</taxon>
        <taxon>Agaricomycotina</taxon>
        <taxon>Agaricomycetes</taxon>
        <taxon>Agaricomycetidae</taxon>
        <taxon>Agaricales</taxon>
        <taxon>Marasmiineae</taxon>
        <taxon>Omphalotaceae</taxon>
        <taxon>Lentinula</taxon>
    </lineage>
</organism>
<dbReference type="InterPro" id="IPR020845">
    <property type="entry name" value="AMP-binding_CS"/>
</dbReference>
<dbReference type="NCBIfam" id="NF002937">
    <property type="entry name" value="PRK03584.1"/>
    <property type="match status" value="1"/>
</dbReference>
<dbReference type="Proteomes" id="UP001142393">
    <property type="component" value="Unassembled WGS sequence"/>
</dbReference>
<feature type="domain" description="Acetyl-coenzyme A synthetase N-terminal" evidence="3">
    <location>
        <begin position="41"/>
        <end position="96"/>
    </location>
</feature>